<evidence type="ECO:0000259" key="3">
    <source>
        <dbReference type="PROSITE" id="PS50234"/>
    </source>
</evidence>
<evidence type="ECO:0000256" key="1">
    <source>
        <dbReference type="SAM" id="SignalP"/>
    </source>
</evidence>
<dbReference type="PROSITE" id="PS50041">
    <property type="entry name" value="C_TYPE_LECTIN_2"/>
    <property type="match status" value="1"/>
</dbReference>
<feature type="chain" id="PRO_5041375371" description="C-type lectin" evidence="1">
    <location>
        <begin position="20"/>
        <end position="377"/>
    </location>
</feature>
<dbReference type="CDD" id="cd00037">
    <property type="entry name" value="CLECT"/>
    <property type="match status" value="1"/>
</dbReference>
<gene>
    <name evidence="4" type="ORF">MSPICULIGERA_LOCUS837</name>
</gene>
<feature type="domain" description="VWFA" evidence="3">
    <location>
        <begin position="32"/>
        <end position="184"/>
    </location>
</feature>
<dbReference type="Proteomes" id="UP001177023">
    <property type="component" value="Unassembled WGS sequence"/>
</dbReference>
<name>A0AA36FTL1_9BILA</name>
<proteinExistence type="predicted"/>
<dbReference type="InterPro" id="IPR001304">
    <property type="entry name" value="C-type_lectin-like"/>
</dbReference>
<evidence type="ECO:0000313" key="5">
    <source>
        <dbReference type="Proteomes" id="UP001177023"/>
    </source>
</evidence>
<evidence type="ECO:0000313" key="4">
    <source>
        <dbReference type="EMBL" id="CAJ0558100.1"/>
    </source>
</evidence>
<dbReference type="CDD" id="cd00198">
    <property type="entry name" value="vWFA"/>
    <property type="match status" value="1"/>
</dbReference>
<dbReference type="AlphaFoldDB" id="A0AA36FTL1"/>
<dbReference type="SUPFAM" id="SSF56436">
    <property type="entry name" value="C-type lectin-like"/>
    <property type="match status" value="1"/>
</dbReference>
<dbReference type="PANTHER" id="PTHR31024">
    <property type="entry name" value="C-TYPE LECTIN"/>
    <property type="match status" value="1"/>
</dbReference>
<feature type="domain" description="C-type lectin" evidence="2">
    <location>
        <begin position="231"/>
        <end position="354"/>
    </location>
</feature>
<dbReference type="InterPro" id="IPR036465">
    <property type="entry name" value="vWFA_dom_sf"/>
</dbReference>
<dbReference type="SUPFAM" id="SSF53300">
    <property type="entry name" value="vWA-like"/>
    <property type="match status" value="1"/>
</dbReference>
<keyword evidence="1" id="KW-0732">Signal</keyword>
<evidence type="ECO:0008006" key="6">
    <source>
        <dbReference type="Google" id="ProtNLM"/>
    </source>
</evidence>
<feature type="non-terminal residue" evidence="4">
    <location>
        <position position="1"/>
    </location>
</feature>
<sequence length="377" mass="40634">MHRGRLLIVALCFATCLEAANLTCSPNKIWLDVEILFDSSSATNATGYFSMISQVKSAFQGVTLGQGLRYQSRIGVIAYAAAPRNVANLKDFKSYADFNNLAIPYLPSEVSDLTSAIDLARQKLYDVQVTNRQEVILIASEGYRQGNFASPNASVETFKLSGGIVVVLSFEDGPKVSKLQDLASPGYFLDASKGLDGQKLVGLLCQANYFCPCIGDCSDPGEHFLPGSNDIATGCFWYGTGTSTQLSAREACPKLELQSTLAQTKDISEALAALNPYRSGEGRTLGVWVGLTNNGSAAVPDWRWLDGTRVDPGIAAQLKPASDAEKCAYLKSNGGFLYEYDASTCLVGRYFACRTEACTSDSYCAPTTPSFAQQTFR</sequence>
<evidence type="ECO:0000259" key="2">
    <source>
        <dbReference type="PROSITE" id="PS50041"/>
    </source>
</evidence>
<reference evidence="4" key="1">
    <citation type="submission" date="2023-06" db="EMBL/GenBank/DDBJ databases">
        <authorList>
            <person name="Delattre M."/>
        </authorList>
    </citation>
    <scope>NUCLEOTIDE SEQUENCE</scope>
    <source>
        <strain evidence="4">AF72</strain>
    </source>
</reference>
<dbReference type="InterPro" id="IPR002035">
    <property type="entry name" value="VWF_A"/>
</dbReference>
<dbReference type="InterPro" id="IPR016187">
    <property type="entry name" value="CTDL_fold"/>
</dbReference>
<dbReference type="Gene3D" id="3.40.50.410">
    <property type="entry name" value="von Willebrand factor, type A domain"/>
    <property type="match status" value="1"/>
</dbReference>
<comment type="caution">
    <text evidence="4">The sequence shown here is derived from an EMBL/GenBank/DDBJ whole genome shotgun (WGS) entry which is preliminary data.</text>
</comment>
<dbReference type="PANTHER" id="PTHR31024:SF3">
    <property type="entry name" value="C-TYPE LECTIN-RELATED"/>
    <property type="match status" value="1"/>
</dbReference>
<dbReference type="Pfam" id="PF00092">
    <property type="entry name" value="VWA"/>
    <property type="match status" value="1"/>
</dbReference>
<organism evidence="4 5">
    <name type="scientific">Mesorhabditis spiculigera</name>
    <dbReference type="NCBI Taxonomy" id="96644"/>
    <lineage>
        <taxon>Eukaryota</taxon>
        <taxon>Metazoa</taxon>
        <taxon>Ecdysozoa</taxon>
        <taxon>Nematoda</taxon>
        <taxon>Chromadorea</taxon>
        <taxon>Rhabditida</taxon>
        <taxon>Rhabditina</taxon>
        <taxon>Rhabditomorpha</taxon>
        <taxon>Rhabditoidea</taxon>
        <taxon>Rhabditidae</taxon>
        <taxon>Mesorhabditinae</taxon>
        <taxon>Mesorhabditis</taxon>
    </lineage>
</organism>
<dbReference type="PROSITE" id="PS50234">
    <property type="entry name" value="VWFA"/>
    <property type="match status" value="1"/>
</dbReference>
<keyword evidence="5" id="KW-1185">Reference proteome</keyword>
<protein>
    <recommendedName>
        <fullName evidence="6">C-type lectin</fullName>
    </recommendedName>
</protein>
<feature type="signal peptide" evidence="1">
    <location>
        <begin position="1"/>
        <end position="19"/>
    </location>
</feature>
<accession>A0AA36FTL1</accession>
<dbReference type="SMART" id="SM00327">
    <property type="entry name" value="VWA"/>
    <property type="match status" value="1"/>
</dbReference>
<dbReference type="EMBL" id="CATQJA010000209">
    <property type="protein sequence ID" value="CAJ0558100.1"/>
    <property type="molecule type" value="Genomic_DNA"/>
</dbReference>
<dbReference type="Gene3D" id="3.10.100.10">
    <property type="entry name" value="Mannose-Binding Protein A, subunit A"/>
    <property type="match status" value="1"/>
</dbReference>
<dbReference type="InterPro" id="IPR016186">
    <property type="entry name" value="C-type_lectin-like/link_sf"/>
</dbReference>